<evidence type="ECO:0000259" key="3">
    <source>
        <dbReference type="Pfam" id="PF25002"/>
    </source>
</evidence>
<name>A0A1U8B2D0_NELNU</name>
<feature type="transmembrane region" description="Helical" evidence="2">
    <location>
        <begin position="72"/>
        <end position="89"/>
    </location>
</feature>
<sequence>MGISAKAKSGGDGWGLGLLLVFFPEDENDDIEKKTKLLSCSSCSSSPSSSFKSTGSSRCGNHNLLINKAQSTMSICALIVFFTLLVFTLCTFEPTTNAINSLSQPSTRPPRRWLAENSKDYQRYMSRKKRSSLSSSWFGTLWKGGVRNQNSSLASDSSIALQRMGTLFRRGTRAMSDLVVAHVKEDVTDDELRLFMRTLHRSGLTARSDVVLVFPSLSLASTPGIPSNFSSVIREENESFLRLVRHFRGNKSSTPGSVVGFDVTQFVKSDKKQKQAAEPLWGRRTHGNYSGPEAGGGEDELSWGSVVGFDAAELDPENSLAGFLDHVPMALRRWACYPMLLGRVRRNFKHLMLVDVKNVLVLGDALSRVRNRNSETVYLSATATTENAHGKHGRRNSEKTQSRNQKDSKLLNPEVIMGGTRGVRRLSNAMLTAIVRVSMQQKSKASVSESGLLNQLVQNGLLLKNIELIRATESIPDSSSLTNQKSNSSSPSSSHSIVHHGNHGNSNINLKSILLRELCSSVIGLSSSVYRDC</sequence>
<dbReference type="Proteomes" id="UP000189703">
    <property type="component" value="Unplaced"/>
</dbReference>
<dbReference type="Pfam" id="PF25002">
    <property type="entry name" value="DUF7780"/>
    <property type="match status" value="1"/>
</dbReference>
<dbReference type="eggNOG" id="ENOG502QTG6">
    <property type="taxonomic scope" value="Eukaryota"/>
</dbReference>
<evidence type="ECO:0000313" key="4">
    <source>
        <dbReference type="Proteomes" id="UP000189703"/>
    </source>
</evidence>
<reference evidence="5" key="1">
    <citation type="submission" date="2025-08" db="UniProtKB">
        <authorList>
            <consortium name="RefSeq"/>
        </authorList>
    </citation>
    <scope>IDENTIFICATION</scope>
</reference>
<evidence type="ECO:0000313" key="5">
    <source>
        <dbReference type="RefSeq" id="XP_010269769.1"/>
    </source>
</evidence>
<dbReference type="PANTHER" id="PTHR34960:SF1">
    <property type="entry name" value="EMB|CAB68146.1-RELATED"/>
    <property type="match status" value="1"/>
</dbReference>
<dbReference type="AlphaFoldDB" id="A0A1U8B2D0"/>
<feature type="compositionally biased region" description="Low complexity" evidence="1">
    <location>
        <begin position="478"/>
        <end position="496"/>
    </location>
</feature>
<dbReference type="FunCoup" id="A0A1U8B2D0">
    <property type="interactions" value="179"/>
</dbReference>
<feature type="compositionally biased region" description="Basic and acidic residues" evidence="1">
    <location>
        <begin position="395"/>
        <end position="409"/>
    </location>
</feature>
<feature type="region of interest" description="Disordered" evidence="1">
    <location>
        <begin position="476"/>
        <end position="502"/>
    </location>
</feature>
<keyword evidence="2" id="KW-1133">Transmembrane helix</keyword>
<dbReference type="PANTHER" id="PTHR34960">
    <property type="entry name" value="EMB|CAB68146.1-RELATED"/>
    <property type="match status" value="1"/>
</dbReference>
<dbReference type="RefSeq" id="XP_010269769.1">
    <property type="nucleotide sequence ID" value="XM_010271467.2"/>
</dbReference>
<gene>
    <name evidence="5" type="primary">LOC104606327</name>
</gene>
<keyword evidence="2" id="KW-0472">Membrane</keyword>
<dbReference type="OMA" id="IIMKQIC"/>
<protein>
    <submittedName>
        <fullName evidence="5">Uncharacterized protein LOC104606327</fullName>
    </submittedName>
</protein>
<feature type="region of interest" description="Disordered" evidence="1">
    <location>
        <begin position="383"/>
        <end position="410"/>
    </location>
</feature>
<keyword evidence="2" id="KW-0812">Transmembrane</keyword>
<organism evidence="4 5">
    <name type="scientific">Nelumbo nucifera</name>
    <name type="common">Sacred lotus</name>
    <dbReference type="NCBI Taxonomy" id="4432"/>
    <lineage>
        <taxon>Eukaryota</taxon>
        <taxon>Viridiplantae</taxon>
        <taxon>Streptophyta</taxon>
        <taxon>Embryophyta</taxon>
        <taxon>Tracheophyta</taxon>
        <taxon>Spermatophyta</taxon>
        <taxon>Magnoliopsida</taxon>
        <taxon>Proteales</taxon>
        <taxon>Nelumbonaceae</taxon>
        <taxon>Nelumbo</taxon>
    </lineage>
</organism>
<keyword evidence="4" id="KW-1185">Reference proteome</keyword>
<feature type="region of interest" description="Disordered" evidence="1">
    <location>
        <begin position="274"/>
        <end position="298"/>
    </location>
</feature>
<evidence type="ECO:0000256" key="2">
    <source>
        <dbReference type="SAM" id="Phobius"/>
    </source>
</evidence>
<dbReference type="OrthoDB" id="1921707at2759"/>
<dbReference type="GeneID" id="104606327"/>
<dbReference type="InterPro" id="IPR056682">
    <property type="entry name" value="DUF7780"/>
</dbReference>
<evidence type="ECO:0000256" key="1">
    <source>
        <dbReference type="SAM" id="MobiDB-lite"/>
    </source>
</evidence>
<dbReference type="KEGG" id="nnu:104606327"/>
<feature type="domain" description="DUF7780" evidence="3">
    <location>
        <begin position="159"/>
        <end position="474"/>
    </location>
</feature>
<proteinExistence type="predicted"/>
<dbReference type="InParanoid" id="A0A1U8B2D0"/>
<accession>A0A1U8B2D0</accession>